<dbReference type="AlphaFoldDB" id="A0AAE8G1U6"/>
<proteinExistence type="predicted"/>
<dbReference type="Proteomes" id="UP000267137">
    <property type="component" value="Unassembled WGS sequence"/>
</dbReference>
<organism evidence="2 3">
    <name type="scientific">Streptococcus intermedius</name>
    <dbReference type="NCBI Taxonomy" id="1338"/>
    <lineage>
        <taxon>Bacteria</taxon>
        <taxon>Bacillati</taxon>
        <taxon>Bacillota</taxon>
        <taxon>Bacilli</taxon>
        <taxon>Lactobacillales</taxon>
        <taxon>Streptococcaceae</taxon>
        <taxon>Streptococcus</taxon>
        <taxon>Streptococcus anginosus group</taxon>
    </lineage>
</organism>
<dbReference type="Pfam" id="PF04991">
    <property type="entry name" value="LicD"/>
    <property type="match status" value="1"/>
</dbReference>
<comment type="caution">
    <text evidence="2">The sequence shown here is derived from an EMBL/GenBank/DDBJ whole genome shotgun (WGS) entry which is preliminary data.</text>
</comment>
<evidence type="ECO:0000259" key="1">
    <source>
        <dbReference type="Pfam" id="PF04991"/>
    </source>
</evidence>
<sequence>MQELILKEVQKIALSLLIEFDNICKAQSLRYSLGGGTLLGAVRHNGFIPWDDDIDVMMPRPDYEKFLKYCTENLPTFDVLSYQNNSNYTNLFIKIADRHTKSSDGRKELEDNIGVCIDIFPIDGLGDSFKTALKNFNRTKFRRELLVASKWRKFFKSKTRPIYFEPIRLGMYLISRFVNKQKLCVSIDESIKSIKFENSRYSGCVSGSYREREIMRTETFVNYTTLSFENREFDVISDYHEYLRQHYGDYMKLPPVDKRITHHSTQFYWKINKDEK</sequence>
<evidence type="ECO:0000313" key="3">
    <source>
        <dbReference type="Proteomes" id="UP000267137"/>
    </source>
</evidence>
<reference evidence="2 3" key="1">
    <citation type="submission" date="2018-11" db="EMBL/GenBank/DDBJ databases">
        <title>Species Designations Belie Phenotypic and Genotypic Heterogeneity in Oral Streptococci.</title>
        <authorList>
            <person name="Velsko I."/>
        </authorList>
    </citation>
    <scope>NUCLEOTIDE SEQUENCE [LARGE SCALE GENOMIC DNA]</scope>
    <source>
        <strain evidence="2 3">KLC02</strain>
    </source>
</reference>
<dbReference type="PANTHER" id="PTHR43404:SF2">
    <property type="entry name" value="LIPOPOLYSACCHARIDE CHOLINEPHOSPHOTRANSFERASE LICD"/>
    <property type="match status" value="1"/>
</dbReference>
<evidence type="ECO:0000313" key="2">
    <source>
        <dbReference type="EMBL" id="RSJ21909.1"/>
    </source>
</evidence>
<protein>
    <submittedName>
        <fullName evidence="2">LicD family protein</fullName>
    </submittedName>
</protein>
<dbReference type="InterPro" id="IPR052942">
    <property type="entry name" value="LPS_cholinephosphotransferase"/>
</dbReference>
<feature type="domain" description="LicD/FKTN/FKRP nucleotidyltransferase" evidence="1">
    <location>
        <begin position="24"/>
        <end position="248"/>
    </location>
</feature>
<gene>
    <name evidence="2" type="ORF">D8827_08935</name>
</gene>
<dbReference type="GO" id="GO:0009100">
    <property type="term" value="P:glycoprotein metabolic process"/>
    <property type="evidence" value="ECO:0007669"/>
    <property type="project" value="UniProtKB-ARBA"/>
</dbReference>
<name>A0AAE8G1U6_STRIT</name>
<dbReference type="PANTHER" id="PTHR43404">
    <property type="entry name" value="LIPOPOLYSACCHARIDE CHOLINEPHOSPHOTRANSFERASE LICD"/>
    <property type="match status" value="1"/>
</dbReference>
<accession>A0AAE8G1U6</accession>
<dbReference type="RefSeq" id="WP_102574211.1">
    <property type="nucleotide sequence ID" value="NZ_JALGPV010000004.1"/>
</dbReference>
<dbReference type="InterPro" id="IPR007074">
    <property type="entry name" value="LicD/FKTN/FKRP_NTP_transf"/>
</dbReference>
<dbReference type="EMBL" id="RJOO01000006">
    <property type="protein sequence ID" value="RSJ21909.1"/>
    <property type="molecule type" value="Genomic_DNA"/>
</dbReference>